<accession>A0A8T8K439</accession>
<dbReference type="EMBL" id="CP058560">
    <property type="protein sequence ID" value="QUH22689.1"/>
    <property type="molecule type" value="Genomic_DNA"/>
</dbReference>
<reference evidence="1" key="1">
    <citation type="submission" date="2020-07" db="EMBL/GenBank/DDBJ databases">
        <title>Methanobacterium. sp. MethCan genome.</title>
        <authorList>
            <person name="Postec A."/>
            <person name="Quemeneur M."/>
        </authorList>
    </citation>
    <scope>NUCLEOTIDE SEQUENCE</scope>
    <source>
        <strain evidence="1">MethCAN</strain>
    </source>
</reference>
<evidence type="ECO:0000313" key="2">
    <source>
        <dbReference type="Proteomes" id="UP000681041"/>
    </source>
</evidence>
<dbReference type="Gene3D" id="3.40.630.30">
    <property type="match status" value="1"/>
</dbReference>
<proteinExistence type="predicted"/>
<evidence type="ECO:0000313" key="1">
    <source>
        <dbReference type="EMBL" id="QUH22689.1"/>
    </source>
</evidence>
<dbReference type="OrthoDB" id="67287at2157"/>
<dbReference type="AlphaFoldDB" id="A0A8T8K439"/>
<dbReference type="Proteomes" id="UP000681041">
    <property type="component" value="Chromosome"/>
</dbReference>
<gene>
    <name evidence="1" type="ORF">HYG87_02330</name>
</gene>
<dbReference type="InterPro" id="IPR016181">
    <property type="entry name" value="Acyl_CoA_acyltransferase"/>
</dbReference>
<dbReference type="GeneID" id="64819565"/>
<organism evidence="1 2">
    <name type="scientific">Methanobacterium alkalithermotolerans</name>
    <dbReference type="NCBI Taxonomy" id="2731220"/>
    <lineage>
        <taxon>Archaea</taxon>
        <taxon>Methanobacteriati</taxon>
        <taxon>Methanobacteriota</taxon>
        <taxon>Methanomada group</taxon>
        <taxon>Methanobacteria</taxon>
        <taxon>Methanobacteriales</taxon>
        <taxon>Methanobacteriaceae</taxon>
        <taxon>Methanobacterium</taxon>
    </lineage>
</organism>
<protein>
    <submittedName>
        <fullName evidence="1">GNAT family N-acetyltransferase</fullName>
    </submittedName>
</protein>
<sequence>MEIKVYHPEDYALWNNFNENSKNGLFLFDRNYMDYHSSLFCDNSLMFYKNDKLIALLPAHREGGQLTSHSGLSFGGMITSKKMQTTLMLDIFRSLRQYLKEEGFKTLFYKVIPHIYHLIPAQEDLYALFRNQARLVRRDVSSAIKMDERISFNRNRRRNLKKSQDNGLEVSISDRFREFIEMENINLQNKYNTVATHTPQEMELLSSRFPDNIKLFVVEKKEEIISGVVVYESTQVAHAQYQTSNPEGIKSRAIDLIFSFLINDFYTDKKYFSFGISTQTQGNYLNQGLIKFKESFGARAVIHDFYRMDI</sequence>
<keyword evidence="2" id="KW-1185">Reference proteome</keyword>
<dbReference type="RefSeq" id="WP_211533635.1">
    <property type="nucleotide sequence ID" value="NZ_CP058560.1"/>
</dbReference>
<name>A0A8T8K439_9EURY</name>
<dbReference type="SUPFAM" id="SSF55729">
    <property type="entry name" value="Acyl-CoA N-acyltransferases (Nat)"/>
    <property type="match status" value="1"/>
</dbReference>
<dbReference type="KEGG" id="meme:HYG87_02330"/>